<evidence type="ECO:0000256" key="11">
    <source>
        <dbReference type="RuleBase" id="RU363063"/>
    </source>
</evidence>
<dbReference type="FunFam" id="3.90.550.50:FF:000001">
    <property type="entry name" value="Hexosyltransferase"/>
    <property type="match status" value="1"/>
</dbReference>
<name>A0AA88YML7_PINIB</name>
<dbReference type="GO" id="GO:0016758">
    <property type="term" value="F:hexosyltransferase activity"/>
    <property type="evidence" value="ECO:0007669"/>
    <property type="project" value="InterPro"/>
</dbReference>
<dbReference type="PANTHER" id="PTHR11214">
    <property type="entry name" value="BETA-1,3-N-ACETYLGLUCOSAMINYLTRANSFERASE"/>
    <property type="match status" value="1"/>
</dbReference>
<evidence type="ECO:0000256" key="10">
    <source>
        <dbReference type="ARBA" id="ARBA00023180"/>
    </source>
</evidence>
<dbReference type="EC" id="2.4.1.-" evidence="11"/>
<dbReference type="PANTHER" id="PTHR11214:SF376">
    <property type="entry name" value="HEXOSYLTRANSFERASE"/>
    <property type="match status" value="1"/>
</dbReference>
<evidence type="ECO:0000256" key="4">
    <source>
        <dbReference type="ARBA" id="ARBA00022679"/>
    </source>
</evidence>
<dbReference type="EMBL" id="VSWD01000002">
    <property type="protein sequence ID" value="KAK3107921.1"/>
    <property type="molecule type" value="Genomic_DNA"/>
</dbReference>
<keyword evidence="7" id="KW-1133">Transmembrane helix</keyword>
<evidence type="ECO:0000313" key="13">
    <source>
        <dbReference type="Proteomes" id="UP001186944"/>
    </source>
</evidence>
<evidence type="ECO:0000256" key="2">
    <source>
        <dbReference type="ARBA" id="ARBA00008661"/>
    </source>
</evidence>
<keyword evidence="10" id="KW-0325">Glycoprotein</keyword>
<dbReference type="Gene3D" id="3.90.550.50">
    <property type="match status" value="1"/>
</dbReference>
<evidence type="ECO:0000256" key="7">
    <source>
        <dbReference type="ARBA" id="ARBA00022989"/>
    </source>
</evidence>
<evidence type="ECO:0000256" key="9">
    <source>
        <dbReference type="ARBA" id="ARBA00023136"/>
    </source>
</evidence>
<keyword evidence="6" id="KW-0735">Signal-anchor</keyword>
<keyword evidence="9" id="KW-0472">Membrane</keyword>
<keyword evidence="5" id="KW-0812">Transmembrane</keyword>
<keyword evidence="4" id="KW-0808">Transferase</keyword>
<accession>A0AA88YML7</accession>
<dbReference type="Pfam" id="PF01762">
    <property type="entry name" value="Galactosyl_T"/>
    <property type="match status" value="1"/>
</dbReference>
<evidence type="ECO:0000256" key="3">
    <source>
        <dbReference type="ARBA" id="ARBA00022676"/>
    </source>
</evidence>
<evidence type="ECO:0000256" key="1">
    <source>
        <dbReference type="ARBA" id="ARBA00004323"/>
    </source>
</evidence>
<proteinExistence type="inferred from homology"/>
<evidence type="ECO:0000256" key="8">
    <source>
        <dbReference type="ARBA" id="ARBA00023034"/>
    </source>
</evidence>
<dbReference type="InterPro" id="IPR002659">
    <property type="entry name" value="Glyco_trans_31"/>
</dbReference>
<dbReference type="AlphaFoldDB" id="A0AA88YML7"/>
<protein>
    <recommendedName>
        <fullName evidence="11">Hexosyltransferase</fullName>
        <ecNumber evidence="11">2.4.1.-</ecNumber>
    </recommendedName>
</protein>
<dbReference type="Proteomes" id="UP001186944">
    <property type="component" value="Unassembled WGS sequence"/>
</dbReference>
<sequence>MVHSIVSLEEKDQLVFHENDSFERRKAHRKTRYPEAISARYIINNPNACYLFKTVSCLILVYSKTRYWIARKKLRQTWINATHYKPQNVVFMFLLGTSDNPKLQEIIKNENTKYQDILQGDFVDSYRNLTNKGVMGFRWVTEYCRNAEMVIKIDDDAYINMFKLLKNFSYLKDRKKFIYCNTVKKDIMSIQRNISNKWYVQEDSFRGYSYYPHTYCSGIVVILSTDIIPSLYRAAMMTPFFWVDDFYLFGILPSRIPGVRFEDMGINYTSTYMESIKCLTEMRSRCHYLVMMINTVRIKHIWNAVLQTWS</sequence>
<comment type="subcellular location">
    <subcellularLocation>
        <location evidence="1 11">Golgi apparatus membrane</location>
        <topology evidence="1 11">Single-pass type II membrane protein</topology>
    </subcellularLocation>
</comment>
<keyword evidence="3 11" id="KW-0328">Glycosyltransferase</keyword>
<organism evidence="12 13">
    <name type="scientific">Pinctada imbricata</name>
    <name type="common">Atlantic pearl-oyster</name>
    <name type="synonym">Pinctada martensii</name>
    <dbReference type="NCBI Taxonomy" id="66713"/>
    <lineage>
        <taxon>Eukaryota</taxon>
        <taxon>Metazoa</taxon>
        <taxon>Spiralia</taxon>
        <taxon>Lophotrochozoa</taxon>
        <taxon>Mollusca</taxon>
        <taxon>Bivalvia</taxon>
        <taxon>Autobranchia</taxon>
        <taxon>Pteriomorphia</taxon>
        <taxon>Pterioida</taxon>
        <taxon>Pterioidea</taxon>
        <taxon>Pteriidae</taxon>
        <taxon>Pinctada</taxon>
    </lineage>
</organism>
<dbReference type="GO" id="GO:0006493">
    <property type="term" value="P:protein O-linked glycosylation"/>
    <property type="evidence" value="ECO:0007669"/>
    <property type="project" value="TreeGrafter"/>
</dbReference>
<evidence type="ECO:0000256" key="6">
    <source>
        <dbReference type="ARBA" id="ARBA00022968"/>
    </source>
</evidence>
<evidence type="ECO:0000313" key="12">
    <source>
        <dbReference type="EMBL" id="KAK3107921.1"/>
    </source>
</evidence>
<dbReference type="GO" id="GO:0000139">
    <property type="term" value="C:Golgi membrane"/>
    <property type="evidence" value="ECO:0007669"/>
    <property type="project" value="UniProtKB-SubCell"/>
</dbReference>
<evidence type="ECO:0000256" key="5">
    <source>
        <dbReference type="ARBA" id="ARBA00022692"/>
    </source>
</evidence>
<comment type="similarity">
    <text evidence="2 11">Belongs to the glycosyltransferase 31 family.</text>
</comment>
<keyword evidence="13" id="KW-1185">Reference proteome</keyword>
<keyword evidence="8 11" id="KW-0333">Golgi apparatus</keyword>
<reference evidence="12" key="1">
    <citation type="submission" date="2019-08" db="EMBL/GenBank/DDBJ databases">
        <title>The improved chromosome-level genome for the pearl oyster Pinctada fucata martensii using PacBio sequencing and Hi-C.</title>
        <authorList>
            <person name="Zheng Z."/>
        </authorList>
    </citation>
    <scope>NUCLEOTIDE SEQUENCE</scope>
    <source>
        <strain evidence="12">ZZ-2019</strain>
        <tissue evidence="12">Adductor muscle</tissue>
    </source>
</reference>
<gene>
    <name evidence="12" type="ORF">FSP39_025238</name>
</gene>
<comment type="caution">
    <text evidence="12">The sequence shown here is derived from an EMBL/GenBank/DDBJ whole genome shotgun (WGS) entry which is preliminary data.</text>
</comment>